<sequence>MTLSCTIRYSSAEERFGLTGDVLLTEISLRLTKYTTELGGVLKEHMLLKR</sequence>
<reference evidence="2" key="1">
    <citation type="submission" date="2016-10" db="EMBL/GenBank/DDBJ databases">
        <authorList>
            <person name="Varghese N."/>
            <person name="Submissions S."/>
        </authorList>
    </citation>
    <scope>NUCLEOTIDE SEQUENCE [LARGE SCALE GENOMIC DNA]</scope>
    <source>
        <strain evidence="2">CGMCC 1.11012</strain>
    </source>
</reference>
<dbReference type="Proteomes" id="UP000199050">
    <property type="component" value="Unassembled WGS sequence"/>
</dbReference>
<protein>
    <submittedName>
        <fullName evidence="1">Uncharacterized protein</fullName>
    </submittedName>
</protein>
<accession>A0A1G9AZZ9</accession>
<name>A0A1G9AZZ9_9BACL</name>
<gene>
    <name evidence="1" type="ORF">SAMN05216192_13845</name>
</gene>
<evidence type="ECO:0000313" key="2">
    <source>
        <dbReference type="Proteomes" id="UP000199050"/>
    </source>
</evidence>
<evidence type="ECO:0000313" key="1">
    <source>
        <dbReference type="EMBL" id="SDK32901.1"/>
    </source>
</evidence>
<organism evidence="1 2">
    <name type="scientific">Paenibacillus typhae</name>
    <dbReference type="NCBI Taxonomy" id="1174501"/>
    <lineage>
        <taxon>Bacteria</taxon>
        <taxon>Bacillati</taxon>
        <taxon>Bacillota</taxon>
        <taxon>Bacilli</taxon>
        <taxon>Bacillales</taxon>
        <taxon>Paenibacillaceae</taxon>
        <taxon>Paenibacillus</taxon>
    </lineage>
</organism>
<proteinExistence type="predicted"/>
<keyword evidence="2" id="KW-1185">Reference proteome</keyword>
<dbReference type="EMBL" id="FNDX01000038">
    <property type="protein sequence ID" value="SDK32901.1"/>
    <property type="molecule type" value="Genomic_DNA"/>
</dbReference>
<dbReference type="AlphaFoldDB" id="A0A1G9AZZ9"/>